<dbReference type="PANTHER" id="PTHR23131:SF0">
    <property type="entry name" value="ENDORIBONUCLEASE LACTB2"/>
    <property type="match status" value="1"/>
</dbReference>
<protein>
    <submittedName>
        <fullName evidence="2">Glyoxylase, beta-lactamase superfamily II</fullName>
    </submittedName>
</protein>
<dbReference type="OrthoDB" id="9788263at2"/>
<name>A0A1I6H0I3_9RHOB</name>
<accession>A0A1I6H0I3</accession>
<dbReference type="RefSeq" id="WP_090216756.1">
    <property type="nucleotide sequence ID" value="NZ_FOYO01000001.1"/>
</dbReference>
<feature type="domain" description="Metallo-beta-lactamase" evidence="1">
    <location>
        <begin position="36"/>
        <end position="216"/>
    </location>
</feature>
<reference evidence="3" key="1">
    <citation type="submission" date="2016-10" db="EMBL/GenBank/DDBJ databases">
        <authorList>
            <person name="Varghese N."/>
            <person name="Submissions S."/>
        </authorList>
    </citation>
    <scope>NUCLEOTIDE SEQUENCE [LARGE SCALE GENOMIC DNA]</scope>
    <source>
        <strain evidence="3">DSM 26921</strain>
    </source>
</reference>
<evidence type="ECO:0000313" key="3">
    <source>
        <dbReference type="Proteomes" id="UP000199658"/>
    </source>
</evidence>
<dbReference type="EMBL" id="FOYO01000001">
    <property type="protein sequence ID" value="SFR47932.1"/>
    <property type="molecule type" value="Genomic_DNA"/>
</dbReference>
<dbReference type="STRING" id="670154.SAMN04488002_2258"/>
<evidence type="ECO:0000313" key="2">
    <source>
        <dbReference type="EMBL" id="SFR47932.1"/>
    </source>
</evidence>
<dbReference type="Pfam" id="PF00753">
    <property type="entry name" value="Lactamase_B"/>
    <property type="match status" value="1"/>
</dbReference>
<dbReference type="InterPro" id="IPR036388">
    <property type="entry name" value="WH-like_DNA-bd_sf"/>
</dbReference>
<organism evidence="2 3">
    <name type="scientific">Litoreibacter janthinus</name>
    <dbReference type="NCBI Taxonomy" id="670154"/>
    <lineage>
        <taxon>Bacteria</taxon>
        <taxon>Pseudomonadati</taxon>
        <taxon>Pseudomonadota</taxon>
        <taxon>Alphaproteobacteria</taxon>
        <taxon>Rhodobacterales</taxon>
        <taxon>Roseobacteraceae</taxon>
        <taxon>Litoreibacter</taxon>
    </lineage>
</organism>
<keyword evidence="3" id="KW-1185">Reference proteome</keyword>
<dbReference type="Gene3D" id="1.10.10.10">
    <property type="entry name" value="Winged helix-like DNA-binding domain superfamily/Winged helix DNA-binding domain"/>
    <property type="match status" value="1"/>
</dbReference>
<dbReference type="Pfam" id="PF17778">
    <property type="entry name" value="WHD_BLACT"/>
    <property type="match status" value="1"/>
</dbReference>
<dbReference type="InterPro" id="IPR001279">
    <property type="entry name" value="Metallo-B-lactamas"/>
</dbReference>
<gene>
    <name evidence="2" type="ORF">SAMN04488002_2258</name>
</gene>
<dbReference type="Proteomes" id="UP000199658">
    <property type="component" value="Unassembled WGS sequence"/>
</dbReference>
<dbReference type="InterPro" id="IPR050662">
    <property type="entry name" value="Sec-metab_biosynth-thioest"/>
</dbReference>
<dbReference type="PANTHER" id="PTHR23131">
    <property type="entry name" value="ENDORIBONUCLEASE LACTB2"/>
    <property type="match status" value="1"/>
</dbReference>
<evidence type="ECO:0000259" key="1">
    <source>
        <dbReference type="SMART" id="SM00849"/>
    </source>
</evidence>
<dbReference type="CDD" id="cd16278">
    <property type="entry name" value="metallo-hydrolase-like_MBL-fold"/>
    <property type="match status" value="1"/>
</dbReference>
<dbReference type="SMART" id="SM00849">
    <property type="entry name" value="Lactamase_B"/>
    <property type="match status" value="1"/>
</dbReference>
<sequence>MASAQPDTRRPGQPVTLASGLRCILAPNASPMTYTGTNTYLLGTRDIAVIDPGPPDEAHLAAILDALEAHQRISHILVTHSHIDHSPLAMVLAQISGAKIFGFGDSRAGRSAVMAAFDDLGGGEGVDATFMPDVRLLDGEMVEGSDWTLTALHTPGHMGNHLCFHWHEGKALFSGDLVMGWATSMVSPPDGHLTDFLTSLEMLALRTSDEVYYSGHGMPIKTPSARVQELLIHRRMRESQIIEALDDAALTPSELTAMIYTDIPPTLLPAAQRNVIAHLIDLSERNRVRPDQKLSATSRFSLI</sequence>
<dbReference type="AlphaFoldDB" id="A0A1I6H0I3"/>
<dbReference type="InterPro" id="IPR041516">
    <property type="entry name" value="LACTB2_WH"/>
</dbReference>
<dbReference type="SUPFAM" id="SSF56281">
    <property type="entry name" value="Metallo-hydrolase/oxidoreductase"/>
    <property type="match status" value="1"/>
</dbReference>
<dbReference type="Gene3D" id="3.60.15.10">
    <property type="entry name" value="Ribonuclease Z/Hydroxyacylglutathione hydrolase-like"/>
    <property type="match status" value="1"/>
</dbReference>
<dbReference type="InterPro" id="IPR036866">
    <property type="entry name" value="RibonucZ/Hydroxyglut_hydro"/>
</dbReference>
<proteinExistence type="predicted"/>